<dbReference type="WBParaSite" id="BTMF_0001601301-mRNA-1">
    <property type="protein sequence ID" value="BTMF_0001601301-mRNA-1"/>
    <property type="gene ID" value="BTMF_0001601301"/>
</dbReference>
<gene>
    <name evidence="1" type="ORF">BTMF_LOCUS13996</name>
</gene>
<keyword evidence="2" id="KW-1185">Reference proteome</keyword>
<organism evidence="3">
    <name type="scientific">Brugia timori</name>
    <dbReference type="NCBI Taxonomy" id="42155"/>
    <lineage>
        <taxon>Eukaryota</taxon>
        <taxon>Metazoa</taxon>
        <taxon>Ecdysozoa</taxon>
        <taxon>Nematoda</taxon>
        <taxon>Chromadorea</taxon>
        <taxon>Rhabditida</taxon>
        <taxon>Spirurina</taxon>
        <taxon>Spiruromorpha</taxon>
        <taxon>Filarioidea</taxon>
        <taxon>Onchocercidae</taxon>
        <taxon>Brugia</taxon>
    </lineage>
</organism>
<dbReference type="Proteomes" id="UP000280834">
    <property type="component" value="Unassembled WGS sequence"/>
</dbReference>
<proteinExistence type="predicted"/>
<dbReference type="AlphaFoldDB" id="A0A0R3R7L1"/>
<evidence type="ECO:0000313" key="2">
    <source>
        <dbReference type="Proteomes" id="UP000280834"/>
    </source>
</evidence>
<protein>
    <submittedName>
        <fullName evidence="1 3">Uncharacterized protein</fullName>
    </submittedName>
</protein>
<evidence type="ECO:0000313" key="3">
    <source>
        <dbReference type="WBParaSite" id="BTMF_0001601301-mRNA-1"/>
    </source>
</evidence>
<reference evidence="3" key="1">
    <citation type="submission" date="2017-02" db="UniProtKB">
        <authorList>
            <consortium name="WormBaseParasite"/>
        </authorList>
    </citation>
    <scope>IDENTIFICATION</scope>
</reference>
<sequence length="46" mass="5337">MLLIQKNPYCLITQSNQKPPRRLGLEFNRRSSNSERIARPDLLVAV</sequence>
<name>A0A0R3R7L1_9BILA</name>
<reference evidence="1 2" key="2">
    <citation type="submission" date="2018-11" db="EMBL/GenBank/DDBJ databases">
        <authorList>
            <consortium name="Pathogen Informatics"/>
        </authorList>
    </citation>
    <scope>NUCLEOTIDE SEQUENCE [LARGE SCALE GENOMIC DNA]</scope>
</reference>
<dbReference type="EMBL" id="UZAG01020693">
    <property type="protein sequence ID" value="VDO47614.1"/>
    <property type="molecule type" value="Genomic_DNA"/>
</dbReference>
<evidence type="ECO:0000313" key="1">
    <source>
        <dbReference type="EMBL" id="VDO47614.1"/>
    </source>
</evidence>
<accession>A0A0R3R7L1</accession>